<gene>
    <name evidence="6" type="ORF">K3769_40295</name>
</gene>
<dbReference type="InterPro" id="IPR005471">
    <property type="entry name" value="Tscrpt_reg_IclR_N"/>
</dbReference>
<dbReference type="Proteomes" id="UP001165590">
    <property type="component" value="Unassembled WGS sequence"/>
</dbReference>
<dbReference type="RefSeq" id="WP_267031166.1">
    <property type="nucleotide sequence ID" value="NZ_JAIFZO010000002.1"/>
</dbReference>
<dbReference type="InterPro" id="IPR014757">
    <property type="entry name" value="Tscrpt_reg_IclR_C"/>
</dbReference>
<protein>
    <submittedName>
        <fullName evidence="6">Helix-turn-helix domain-containing protein</fullName>
    </submittedName>
</protein>
<dbReference type="Gene3D" id="3.30.450.40">
    <property type="match status" value="1"/>
</dbReference>
<evidence type="ECO:0000256" key="1">
    <source>
        <dbReference type="ARBA" id="ARBA00023015"/>
    </source>
</evidence>
<dbReference type="PROSITE" id="PS51078">
    <property type="entry name" value="ICLR_ED"/>
    <property type="match status" value="1"/>
</dbReference>
<dbReference type="PANTHER" id="PTHR30136:SF24">
    <property type="entry name" value="HTH-TYPE TRANSCRIPTIONAL REPRESSOR ALLR"/>
    <property type="match status" value="1"/>
</dbReference>
<dbReference type="InterPro" id="IPR050707">
    <property type="entry name" value="HTH_MetabolicPath_Reg"/>
</dbReference>
<dbReference type="SMART" id="SM00346">
    <property type="entry name" value="HTH_ICLR"/>
    <property type="match status" value="1"/>
</dbReference>
<keyword evidence="3" id="KW-0804">Transcription</keyword>
<dbReference type="InterPro" id="IPR036390">
    <property type="entry name" value="WH_DNA-bd_sf"/>
</dbReference>
<evidence type="ECO:0000256" key="2">
    <source>
        <dbReference type="ARBA" id="ARBA00023125"/>
    </source>
</evidence>
<name>A0ABT3VH75_9ACTN</name>
<dbReference type="SUPFAM" id="SSF55781">
    <property type="entry name" value="GAF domain-like"/>
    <property type="match status" value="1"/>
</dbReference>
<organism evidence="6 7">
    <name type="scientific">Streptomyces ortus</name>
    <dbReference type="NCBI Taxonomy" id="2867268"/>
    <lineage>
        <taxon>Bacteria</taxon>
        <taxon>Bacillati</taxon>
        <taxon>Actinomycetota</taxon>
        <taxon>Actinomycetes</taxon>
        <taxon>Kitasatosporales</taxon>
        <taxon>Streptomycetaceae</taxon>
        <taxon>Streptomyces</taxon>
    </lineage>
</organism>
<comment type="caution">
    <text evidence="6">The sequence shown here is derived from an EMBL/GenBank/DDBJ whole genome shotgun (WGS) entry which is preliminary data.</text>
</comment>
<accession>A0ABT3VH75</accession>
<dbReference type="PROSITE" id="PS51077">
    <property type="entry name" value="HTH_ICLR"/>
    <property type="match status" value="1"/>
</dbReference>
<evidence type="ECO:0000259" key="5">
    <source>
        <dbReference type="PROSITE" id="PS51078"/>
    </source>
</evidence>
<dbReference type="PANTHER" id="PTHR30136">
    <property type="entry name" value="HELIX-TURN-HELIX TRANSCRIPTIONAL REGULATOR, ICLR FAMILY"/>
    <property type="match status" value="1"/>
</dbReference>
<dbReference type="InterPro" id="IPR029016">
    <property type="entry name" value="GAF-like_dom_sf"/>
</dbReference>
<dbReference type="EMBL" id="JAIFZO010000002">
    <property type="protein sequence ID" value="MCX4238911.1"/>
    <property type="molecule type" value="Genomic_DNA"/>
</dbReference>
<evidence type="ECO:0000256" key="3">
    <source>
        <dbReference type="ARBA" id="ARBA00023163"/>
    </source>
</evidence>
<keyword evidence="1" id="KW-0805">Transcription regulation</keyword>
<dbReference type="Pfam" id="PF09339">
    <property type="entry name" value="HTH_IclR"/>
    <property type="match status" value="1"/>
</dbReference>
<reference evidence="6" key="1">
    <citation type="journal article" date="2022" name="bioRxiv">
        <title>Discovery and biosynthetic assessment of Streptomyces ortus sp nov. isolated from a deep-sea sponge.</title>
        <authorList>
            <person name="Williams S.E."/>
        </authorList>
    </citation>
    <scope>NUCLEOTIDE SEQUENCE</scope>
    <source>
        <strain evidence="6">A15ISP2-DRY2</strain>
    </source>
</reference>
<feature type="domain" description="IclR-ED" evidence="5">
    <location>
        <begin position="53"/>
        <end position="216"/>
    </location>
</feature>
<dbReference type="Gene3D" id="1.10.10.10">
    <property type="entry name" value="Winged helix-like DNA-binding domain superfamily/Winged helix DNA-binding domain"/>
    <property type="match status" value="1"/>
</dbReference>
<evidence type="ECO:0000313" key="7">
    <source>
        <dbReference type="Proteomes" id="UP001165590"/>
    </source>
</evidence>
<sequence>MLLEAVERTGEAGPTRLASECGLPKSTAYRLLEQLADLGALERRRGSYRVGPRMFSLGREWQPHPRLRSAAKKPVRRLVEITGMTVGLAVLWRGESLVVEWNSAEAERPVWLRTRTTWPWSTAAGKVLVAGAGPDPLLGPLPASWPREAAAILDRGVAFDREEVMSGVCCAAVPLLGAAGTPVAALCVLTDPSHHLERLGEACRQTGRVISAGLRGR</sequence>
<dbReference type="InterPro" id="IPR036388">
    <property type="entry name" value="WH-like_DNA-bd_sf"/>
</dbReference>
<evidence type="ECO:0000313" key="6">
    <source>
        <dbReference type="EMBL" id="MCX4238911.1"/>
    </source>
</evidence>
<evidence type="ECO:0000259" key="4">
    <source>
        <dbReference type="PROSITE" id="PS51077"/>
    </source>
</evidence>
<keyword evidence="7" id="KW-1185">Reference proteome</keyword>
<keyword evidence="2" id="KW-0238">DNA-binding</keyword>
<dbReference type="Pfam" id="PF01614">
    <property type="entry name" value="IclR_C"/>
    <property type="match status" value="1"/>
</dbReference>
<proteinExistence type="predicted"/>
<dbReference type="SUPFAM" id="SSF46785">
    <property type="entry name" value="Winged helix' DNA-binding domain"/>
    <property type="match status" value="1"/>
</dbReference>
<feature type="domain" description="HTH iclR-type" evidence="4">
    <location>
        <begin position="1"/>
        <end position="52"/>
    </location>
</feature>